<feature type="domain" description="FBX41/ZN365 C2H2-type zinc finger" evidence="5">
    <location>
        <begin position="6"/>
        <end position="35"/>
    </location>
</feature>
<evidence type="ECO:0000256" key="2">
    <source>
        <dbReference type="ARBA" id="ARBA00023054"/>
    </source>
</evidence>
<dbReference type="Ensembl" id="ENSSTUT00000007864.1">
    <property type="protein sequence ID" value="ENSSTUP00000007403.1"/>
    <property type="gene ID" value="ENSSTUG00000003596.1"/>
</dbReference>
<dbReference type="OMA" id="RCWPHLH"/>
<dbReference type="Gene3D" id="1.20.1280.50">
    <property type="match status" value="1"/>
</dbReference>
<dbReference type="InterPro" id="IPR036047">
    <property type="entry name" value="F-box-like_dom_sf"/>
</dbReference>
<dbReference type="InterPro" id="IPR052283">
    <property type="entry name" value="GenomicStab_NeuMorph_Reg"/>
</dbReference>
<dbReference type="SUPFAM" id="SSF52047">
    <property type="entry name" value="RNI-like"/>
    <property type="match status" value="1"/>
</dbReference>
<dbReference type="Proteomes" id="UP000472277">
    <property type="component" value="Chromosome 8"/>
</dbReference>
<dbReference type="CDD" id="cd22109">
    <property type="entry name" value="F-box_FBXO41"/>
    <property type="match status" value="1"/>
</dbReference>
<dbReference type="PANTHER" id="PTHR15739:SF4">
    <property type="entry name" value="F-BOX ONLY PROTEIN 41"/>
    <property type="match status" value="1"/>
</dbReference>
<feature type="compositionally biased region" description="Basic and acidic residues" evidence="4">
    <location>
        <begin position="527"/>
        <end position="541"/>
    </location>
</feature>
<feature type="coiled-coil region" evidence="3">
    <location>
        <begin position="202"/>
        <end position="243"/>
    </location>
</feature>
<evidence type="ECO:0000256" key="4">
    <source>
        <dbReference type="SAM" id="MobiDB-lite"/>
    </source>
</evidence>
<keyword evidence="7" id="KW-1185">Reference proteome</keyword>
<reference evidence="6" key="2">
    <citation type="submission" date="2025-09" db="UniProtKB">
        <authorList>
            <consortium name="Ensembl"/>
        </authorList>
    </citation>
    <scope>IDENTIFICATION</scope>
</reference>
<evidence type="ECO:0000259" key="5">
    <source>
        <dbReference type="Pfam" id="PF23165"/>
    </source>
</evidence>
<feature type="region of interest" description="Disordered" evidence="4">
    <location>
        <begin position="103"/>
        <end position="125"/>
    </location>
</feature>
<dbReference type="GeneTree" id="ENSGT00530000063713"/>
<dbReference type="InParanoid" id="A0A673WE86"/>
<dbReference type="Pfam" id="PF23165">
    <property type="entry name" value="zf-C2H2_FBX41"/>
    <property type="match status" value="1"/>
</dbReference>
<feature type="region of interest" description="Disordered" evidence="4">
    <location>
        <begin position="525"/>
        <end position="574"/>
    </location>
</feature>
<dbReference type="KEGG" id="stru:115199191"/>
<evidence type="ECO:0000313" key="6">
    <source>
        <dbReference type="Ensembl" id="ENSSTUP00000007403.1"/>
    </source>
</evidence>
<feature type="compositionally biased region" description="Acidic residues" evidence="4">
    <location>
        <begin position="557"/>
        <end position="571"/>
    </location>
</feature>
<evidence type="ECO:0000313" key="7">
    <source>
        <dbReference type="Proteomes" id="UP000472277"/>
    </source>
</evidence>
<accession>A0A673WE86</accession>
<feature type="region of interest" description="Disordered" evidence="4">
    <location>
        <begin position="322"/>
        <end position="452"/>
    </location>
</feature>
<protein>
    <submittedName>
        <fullName evidence="6">F-box protein 41</fullName>
    </submittedName>
</protein>
<feature type="compositionally biased region" description="Polar residues" evidence="4">
    <location>
        <begin position="425"/>
        <end position="441"/>
    </location>
</feature>
<name>A0A673WE86_SALTR</name>
<feature type="compositionally biased region" description="Basic and acidic residues" evidence="4">
    <location>
        <begin position="322"/>
        <end position="424"/>
    </location>
</feature>
<reference evidence="6" key="1">
    <citation type="submission" date="2025-08" db="UniProtKB">
        <authorList>
            <consortium name="Ensembl"/>
        </authorList>
    </citation>
    <scope>IDENTIFICATION</scope>
</reference>
<dbReference type="PANTHER" id="PTHR15739">
    <property type="entry name" value="ZINC FINGER PROTEIN"/>
    <property type="match status" value="1"/>
</dbReference>
<sequence length="940" mass="106150">MASRDLPYFCPRCGDDERFDSVPALRSHLVSRHTYETLLVLSQARARSSSPGTLLPLLPRATAQPERPVLGSERERLPFPLACLDLASSSASTQLLIEMLTRRDQESSGPGNTAGSVATSSFTAPPHSTTALVLPGCRGDNLPDLGLRGLGRRWLGPSLGLEFGLCLDERLTLGLGLDERLGVERSIAGTFAEVEERVSQHVGCLRAELERREAELEHERRDAARLEKEKEELEDQASHLSRQVAVSVEMMATLRRDLQGKEQELCRKQQEVCDIERFLTATAEREAEAKLQLQVFIEALLERADRAERKLQLLVAADRHTHNDDRHTHNDNRHTHNDDRHTHNDDRHTHNDNRHTHNDDRHTHNDNRHTHNDDRHTNDDDRHIHDDDRHTHDDDRHTHDDNRHTHDDDRHTHDDDRHTHDDNSRTYNNDSHSHNGTNGHRTNGHAHSGSEDDIITGSKLIGYRRSYSVSGSYRLGDQIYHNNYGAPAGRMRTLSLGSGGWDSDSVGGWATPLEAHYYHHVPCSTREGGERRERGYRRTPEGRGGWGRTRWRAPPSTEEEEEGDDEEEDTWSEAWSTPETQRHAHIRLEHSPGSGVSSIRSSPCHRGYIALGAGTLRLRAGLFCVFPYLDVRTLLLAAEVCSDWTFVARHPAVWTRVRLENARVSAKFLVTMSQWCTQTHSLVLQNLKPRPRRRDERREDYDKTTRGCLEGGVEAMLRSAGSCLMVLRVSHCPHVLTDRSLWLASCYCRNLQHLTYRSSSDPMGHEVVWALGAGCRNMTSLQVAPLHPCQQPARFSNRCLQTIGRCWPHLRVLSVGGAGCNIQGLSLLVCRCVGLQVLELERVAELGQEGAAELCREGLQNLETLLLTSTPVTPEALLHFNNVCRNLRSIVVQIGIADHFEEPDSPEAKRRYNEMVNKLQALKKRPGLSDVLQIKADVSV</sequence>
<keyword evidence="1" id="KW-0597">Phosphoprotein</keyword>
<proteinExistence type="predicted"/>
<gene>
    <name evidence="6" type="primary">FBXO41</name>
    <name evidence="6" type="synonym">LOC115199191</name>
</gene>
<evidence type="ECO:0000256" key="3">
    <source>
        <dbReference type="SAM" id="Coils"/>
    </source>
</evidence>
<keyword evidence="2 3" id="KW-0175">Coiled coil</keyword>
<dbReference type="AlphaFoldDB" id="A0A673WE86"/>
<feature type="compositionally biased region" description="Polar residues" evidence="4">
    <location>
        <begin position="107"/>
        <end position="125"/>
    </location>
</feature>
<organism evidence="6 7">
    <name type="scientific">Salmo trutta</name>
    <name type="common">Brown trout</name>
    <dbReference type="NCBI Taxonomy" id="8032"/>
    <lineage>
        <taxon>Eukaryota</taxon>
        <taxon>Metazoa</taxon>
        <taxon>Chordata</taxon>
        <taxon>Craniata</taxon>
        <taxon>Vertebrata</taxon>
        <taxon>Euteleostomi</taxon>
        <taxon>Actinopterygii</taxon>
        <taxon>Neopterygii</taxon>
        <taxon>Teleostei</taxon>
        <taxon>Protacanthopterygii</taxon>
        <taxon>Salmoniformes</taxon>
        <taxon>Salmonidae</taxon>
        <taxon>Salmoninae</taxon>
        <taxon>Salmo</taxon>
    </lineage>
</organism>
<dbReference type="InterPro" id="IPR032675">
    <property type="entry name" value="LRR_dom_sf"/>
</dbReference>
<evidence type="ECO:0000256" key="1">
    <source>
        <dbReference type="ARBA" id="ARBA00022553"/>
    </source>
</evidence>
<dbReference type="InterPro" id="IPR057038">
    <property type="entry name" value="FBX41/ZN365_Znf-C2H2"/>
</dbReference>
<dbReference type="OrthoDB" id="6482165at2759"/>
<dbReference type="SUPFAM" id="SSF81383">
    <property type="entry name" value="F-box domain"/>
    <property type="match status" value="1"/>
</dbReference>
<dbReference type="Gene3D" id="3.80.10.10">
    <property type="entry name" value="Ribonuclease Inhibitor"/>
    <property type="match status" value="1"/>
</dbReference>